<feature type="compositionally biased region" description="Basic and acidic residues" evidence="1">
    <location>
        <begin position="133"/>
        <end position="152"/>
    </location>
</feature>
<dbReference type="InParanoid" id="W4JPZ6"/>
<feature type="compositionally biased region" description="Pro residues" evidence="1">
    <location>
        <begin position="66"/>
        <end position="77"/>
    </location>
</feature>
<feature type="region of interest" description="Disordered" evidence="1">
    <location>
        <begin position="108"/>
        <end position="160"/>
    </location>
</feature>
<dbReference type="Proteomes" id="UP000030671">
    <property type="component" value="Unassembled WGS sequence"/>
</dbReference>
<dbReference type="GeneID" id="20673880"/>
<dbReference type="EMBL" id="KI925466">
    <property type="protein sequence ID" value="ETW75544.1"/>
    <property type="molecule type" value="Genomic_DNA"/>
</dbReference>
<feature type="compositionally biased region" description="Basic residues" evidence="1">
    <location>
        <begin position="1"/>
        <end position="12"/>
    </location>
</feature>
<dbReference type="KEGG" id="hir:HETIRDRAFT_423206"/>
<name>W4JPZ6_HETIT</name>
<proteinExistence type="predicted"/>
<dbReference type="AlphaFoldDB" id="W4JPZ6"/>
<sequence>MGRPSKAKRKASRPSLPPDDRRHKLSPQLAYGPVTISSPHLPGVPLLAVSLKGKRQNRNKRKRLPHPPPPLPPPPTSPLLTSLSLRLVHLPDTSSHADGPGVKAFPQIQKAKSGDKPASTGPPPAPLLALDVAHSDGGAHRDVDTDAEHNEQTPKASSRLLPGFSTTVVGANFLNNIVLPFSWPSSFRHLHPDDGSSDNGDWDTQTPRASLRSLSTVWSASIRPALSIEIPSPLLAPPSPPESPQPLFHYHGAPYNRKSDTDINVQTSVAKPDPLPDWSPKGTHRIFYDIAPHESKPHAIHYVSIGTPEQPSPRPQRQDSKDPIFKTAQQESNQYCSFMLPIIDLCIWGANDLPPRNLWRADWETSAFGCWPTGKSILEYTHALGVYPARAAYFCAYPKRRGKSIIDPDSPGHPSQSSYPFNYDEGTYLVIAIPEQEGGGVDDGVRLTQEHVTAALRFFQHAFKSGRHKSRVLISCPPEYQREAIALAACYPAHCMQRSIQPIFEAARSELPILKSWADSIPKSQRDTGFLDDCLHHFNRLSLLQIL</sequence>
<organism evidence="2 3">
    <name type="scientific">Heterobasidion irregulare (strain TC 32-1)</name>
    <dbReference type="NCBI Taxonomy" id="747525"/>
    <lineage>
        <taxon>Eukaryota</taxon>
        <taxon>Fungi</taxon>
        <taxon>Dikarya</taxon>
        <taxon>Basidiomycota</taxon>
        <taxon>Agaricomycotina</taxon>
        <taxon>Agaricomycetes</taxon>
        <taxon>Russulales</taxon>
        <taxon>Bondarzewiaceae</taxon>
        <taxon>Heterobasidion</taxon>
        <taxon>Heterobasidion annosum species complex</taxon>
    </lineage>
</organism>
<reference evidence="2 3" key="1">
    <citation type="journal article" date="2012" name="New Phytol.">
        <title>Insight into trade-off between wood decay and parasitism from the genome of a fungal forest pathogen.</title>
        <authorList>
            <person name="Olson A."/>
            <person name="Aerts A."/>
            <person name="Asiegbu F."/>
            <person name="Belbahri L."/>
            <person name="Bouzid O."/>
            <person name="Broberg A."/>
            <person name="Canback B."/>
            <person name="Coutinho P.M."/>
            <person name="Cullen D."/>
            <person name="Dalman K."/>
            <person name="Deflorio G."/>
            <person name="van Diepen L.T."/>
            <person name="Dunand C."/>
            <person name="Duplessis S."/>
            <person name="Durling M."/>
            <person name="Gonthier P."/>
            <person name="Grimwood J."/>
            <person name="Fossdal C.G."/>
            <person name="Hansson D."/>
            <person name="Henrissat B."/>
            <person name="Hietala A."/>
            <person name="Himmelstrand K."/>
            <person name="Hoffmeister D."/>
            <person name="Hogberg N."/>
            <person name="James T.Y."/>
            <person name="Karlsson M."/>
            <person name="Kohler A."/>
            <person name="Kues U."/>
            <person name="Lee Y.H."/>
            <person name="Lin Y.C."/>
            <person name="Lind M."/>
            <person name="Lindquist E."/>
            <person name="Lombard V."/>
            <person name="Lucas S."/>
            <person name="Lunden K."/>
            <person name="Morin E."/>
            <person name="Murat C."/>
            <person name="Park J."/>
            <person name="Raffaello T."/>
            <person name="Rouze P."/>
            <person name="Salamov A."/>
            <person name="Schmutz J."/>
            <person name="Solheim H."/>
            <person name="Stahlberg J."/>
            <person name="Velez H."/>
            <person name="de Vries R.P."/>
            <person name="Wiebenga A."/>
            <person name="Woodward S."/>
            <person name="Yakovlev I."/>
            <person name="Garbelotto M."/>
            <person name="Martin F."/>
            <person name="Grigoriev I.V."/>
            <person name="Stenlid J."/>
        </authorList>
    </citation>
    <scope>NUCLEOTIDE SEQUENCE [LARGE SCALE GENOMIC DNA]</scope>
    <source>
        <strain evidence="2 3">TC 32-1</strain>
    </source>
</reference>
<dbReference type="RefSeq" id="XP_009552945.1">
    <property type="nucleotide sequence ID" value="XM_009554650.1"/>
</dbReference>
<keyword evidence="3" id="KW-1185">Reference proteome</keyword>
<dbReference type="HOGENOM" id="CLU_497877_0_0_1"/>
<evidence type="ECO:0000256" key="1">
    <source>
        <dbReference type="SAM" id="MobiDB-lite"/>
    </source>
</evidence>
<evidence type="ECO:0000313" key="2">
    <source>
        <dbReference type="EMBL" id="ETW75544.1"/>
    </source>
</evidence>
<feature type="region of interest" description="Disordered" evidence="1">
    <location>
        <begin position="1"/>
        <end position="80"/>
    </location>
</feature>
<feature type="compositionally biased region" description="Basic residues" evidence="1">
    <location>
        <begin position="52"/>
        <end position="65"/>
    </location>
</feature>
<gene>
    <name evidence="2" type="ORF">HETIRDRAFT_423206</name>
</gene>
<accession>W4JPZ6</accession>
<evidence type="ECO:0000313" key="3">
    <source>
        <dbReference type="Proteomes" id="UP000030671"/>
    </source>
</evidence>
<protein>
    <submittedName>
        <fullName evidence="2">Uncharacterized protein</fullName>
    </submittedName>
</protein>